<reference evidence="2" key="1">
    <citation type="journal article" date="2019" name="Int. J. Syst. Evol. Microbiol.">
        <title>The Global Catalogue of Microorganisms (GCM) 10K type strain sequencing project: providing services to taxonomists for standard genome sequencing and annotation.</title>
        <authorList>
            <consortium name="The Broad Institute Genomics Platform"/>
            <consortium name="The Broad Institute Genome Sequencing Center for Infectious Disease"/>
            <person name="Wu L."/>
            <person name="Ma J."/>
        </authorList>
    </citation>
    <scope>NUCLEOTIDE SEQUENCE [LARGE SCALE GENOMIC DNA]</scope>
    <source>
        <strain evidence="2">JCM 13022</strain>
    </source>
</reference>
<evidence type="ECO:0000313" key="1">
    <source>
        <dbReference type="EMBL" id="GAA1213261.1"/>
    </source>
</evidence>
<dbReference type="PANTHER" id="PTHR44656">
    <property type="entry name" value="DEHYDROGENASE/REDUCTASE SDR FAMILY MEMBER 12"/>
    <property type="match status" value="1"/>
</dbReference>
<dbReference type="PANTHER" id="PTHR44656:SF7">
    <property type="entry name" value="DEHYDROGENASE_REDUCTASE SDR FAMILY MEMBER 12"/>
    <property type="match status" value="1"/>
</dbReference>
<name>A0ABP4G6D2_9PSEU</name>
<dbReference type="EMBL" id="BAAALM010000015">
    <property type="protein sequence ID" value="GAA1213261.1"/>
    <property type="molecule type" value="Genomic_DNA"/>
</dbReference>
<dbReference type="InterPro" id="IPR036291">
    <property type="entry name" value="NAD(P)-bd_dom_sf"/>
</dbReference>
<dbReference type="Gene3D" id="3.40.50.720">
    <property type="entry name" value="NAD(P)-binding Rossmann-like Domain"/>
    <property type="match status" value="1"/>
</dbReference>
<organism evidence="1 2">
    <name type="scientific">Prauserella alba</name>
    <dbReference type="NCBI Taxonomy" id="176898"/>
    <lineage>
        <taxon>Bacteria</taxon>
        <taxon>Bacillati</taxon>
        <taxon>Actinomycetota</taxon>
        <taxon>Actinomycetes</taxon>
        <taxon>Pseudonocardiales</taxon>
        <taxon>Pseudonocardiaceae</taxon>
        <taxon>Prauserella</taxon>
    </lineage>
</organism>
<sequence length="327" mass="35892">MSGADRLSRLADVLADRTVLPGYSRLGYRLRRRHRPADPRPDALVGRTAVVTGASAGLGRATALGLARLGATVLLLVRDESRGERAREAVLQASPRADVRIARCDVADLDDVDRCAEQVRRDHPVIDVLVHNAGVLPEERTETPQSHESTLATHVLGPLRLTDRLRTALARSTDARVLLVSSGGMYTQSVHADDPEYRHGRYRGAVAYSRTKRLQVAFTPLLSRRYAAEGIGVHSLHPGWVDTPGVTGSLPGFRRVMAPLLRSPAEGADTAVWLAATHPAPRSGLFWHDRRPRPDHYLPGRGDDPRVVRRAWRYCLDAAGIGPDRED</sequence>
<comment type="caution">
    <text evidence="1">The sequence shown here is derived from an EMBL/GenBank/DDBJ whole genome shotgun (WGS) entry which is preliminary data.</text>
</comment>
<dbReference type="RefSeq" id="WP_253857724.1">
    <property type="nucleotide sequence ID" value="NZ_BAAALM010000015.1"/>
</dbReference>
<keyword evidence="2" id="KW-1185">Reference proteome</keyword>
<dbReference type="InterPro" id="IPR052992">
    <property type="entry name" value="SDR_member_12"/>
</dbReference>
<dbReference type="SUPFAM" id="SSF51735">
    <property type="entry name" value="NAD(P)-binding Rossmann-fold domains"/>
    <property type="match status" value="1"/>
</dbReference>
<dbReference type="InterPro" id="IPR002347">
    <property type="entry name" value="SDR_fam"/>
</dbReference>
<dbReference type="PRINTS" id="PR00081">
    <property type="entry name" value="GDHRDH"/>
</dbReference>
<evidence type="ECO:0000313" key="2">
    <source>
        <dbReference type="Proteomes" id="UP001500467"/>
    </source>
</evidence>
<dbReference type="Pfam" id="PF00106">
    <property type="entry name" value="adh_short"/>
    <property type="match status" value="1"/>
</dbReference>
<protein>
    <submittedName>
        <fullName evidence="1">SDR family NAD(P)-dependent oxidoreductase</fullName>
    </submittedName>
</protein>
<proteinExistence type="predicted"/>
<gene>
    <name evidence="1" type="ORF">GCM10009675_38650</name>
</gene>
<dbReference type="Proteomes" id="UP001500467">
    <property type="component" value="Unassembled WGS sequence"/>
</dbReference>
<accession>A0ABP4G6D2</accession>